<dbReference type="PANTHER" id="PTHR11265">
    <property type="entry name" value="S-ADENOSYL-METHYLTRANSFERASE MRAW"/>
    <property type="match status" value="1"/>
</dbReference>
<dbReference type="NCBIfam" id="TIGR00006">
    <property type="entry name" value="16S rRNA (cytosine(1402)-N(4))-methyltransferase RsmH"/>
    <property type="match status" value="1"/>
</dbReference>
<dbReference type="HAMAP" id="MF_01007">
    <property type="entry name" value="16SrRNA_methyltr_H"/>
    <property type="match status" value="1"/>
</dbReference>
<comment type="subcellular location">
    <subcellularLocation>
        <location evidence="6">Cytoplasm</location>
    </subcellularLocation>
</comment>
<keyword evidence="6" id="KW-0963">Cytoplasm</keyword>
<keyword evidence="4 6" id="KW-0808">Transferase</keyword>
<evidence type="ECO:0000313" key="7">
    <source>
        <dbReference type="EMBL" id="EKE29899.1"/>
    </source>
</evidence>
<keyword evidence="3 6" id="KW-0489">Methyltransferase</keyword>
<dbReference type="InterPro" id="IPR029063">
    <property type="entry name" value="SAM-dependent_MTases_sf"/>
</dbReference>
<feature type="binding site" evidence="6">
    <location>
        <position position="117"/>
    </location>
    <ligand>
        <name>S-adenosyl-L-methionine</name>
        <dbReference type="ChEBI" id="CHEBI:59789"/>
    </ligand>
</feature>
<evidence type="ECO:0000256" key="1">
    <source>
        <dbReference type="ARBA" id="ARBA00010396"/>
    </source>
</evidence>
<keyword evidence="5 6" id="KW-0949">S-adenosyl-L-methionine</keyword>
<dbReference type="AlphaFoldDB" id="K2GHG7"/>
<dbReference type="PIRSF" id="PIRSF004486">
    <property type="entry name" value="MraW"/>
    <property type="match status" value="1"/>
</dbReference>
<dbReference type="Pfam" id="PF01795">
    <property type="entry name" value="Methyltransf_5"/>
    <property type="match status" value="1"/>
</dbReference>
<comment type="function">
    <text evidence="6">Specifically methylates the N4 position of cytidine in position 1402 (C1402) of 16S rRNA.</text>
</comment>
<evidence type="ECO:0000256" key="3">
    <source>
        <dbReference type="ARBA" id="ARBA00022603"/>
    </source>
</evidence>
<accession>K2GHG7</accession>
<evidence type="ECO:0000256" key="5">
    <source>
        <dbReference type="ARBA" id="ARBA00022691"/>
    </source>
</evidence>
<dbReference type="Gene3D" id="3.40.50.150">
    <property type="entry name" value="Vaccinia Virus protein VP39"/>
    <property type="match status" value="1"/>
</dbReference>
<dbReference type="InterPro" id="IPR002903">
    <property type="entry name" value="RsmH"/>
</dbReference>
<comment type="caution">
    <text evidence="6">Lacks conserved residue(s) required for the propagation of feature annotation.</text>
</comment>
<keyword evidence="2 6" id="KW-0698">rRNA processing</keyword>
<feature type="binding site" evidence="6">
    <location>
        <position position="61"/>
    </location>
    <ligand>
        <name>S-adenosyl-L-methionine</name>
        <dbReference type="ChEBI" id="CHEBI:59789"/>
    </ligand>
</feature>
<proteinExistence type="inferred from homology"/>
<name>K2GHG7_9BACT</name>
<dbReference type="SUPFAM" id="SSF53335">
    <property type="entry name" value="S-adenosyl-L-methionine-dependent methyltransferases"/>
    <property type="match status" value="1"/>
</dbReference>
<organism evidence="7">
    <name type="scientific">uncultured bacterium</name>
    <name type="common">gcode 4</name>
    <dbReference type="NCBI Taxonomy" id="1234023"/>
    <lineage>
        <taxon>Bacteria</taxon>
        <taxon>environmental samples</taxon>
    </lineage>
</organism>
<dbReference type="GO" id="GO:0070475">
    <property type="term" value="P:rRNA base methylation"/>
    <property type="evidence" value="ECO:0007669"/>
    <property type="project" value="UniProtKB-UniRule"/>
</dbReference>
<comment type="caution">
    <text evidence="7">The sequence shown here is derived from an EMBL/GenBank/DDBJ whole genome shotgun (WGS) entry which is preliminary data.</text>
</comment>
<dbReference type="GO" id="GO:0005737">
    <property type="term" value="C:cytoplasm"/>
    <property type="evidence" value="ECO:0007669"/>
    <property type="project" value="UniProtKB-SubCell"/>
</dbReference>
<feature type="binding site" evidence="6">
    <location>
        <position position="124"/>
    </location>
    <ligand>
        <name>S-adenosyl-L-methionine</name>
        <dbReference type="ChEBI" id="CHEBI:59789"/>
    </ligand>
</feature>
<feature type="binding site" evidence="6">
    <location>
        <position position="96"/>
    </location>
    <ligand>
        <name>S-adenosyl-L-methionine</name>
        <dbReference type="ChEBI" id="CHEBI:59789"/>
    </ligand>
</feature>
<dbReference type="SUPFAM" id="SSF81799">
    <property type="entry name" value="Putative methyltransferase TM0872, insert domain"/>
    <property type="match status" value="1"/>
</dbReference>
<dbReference type="EC" id="2.1.1.199" evidence="6"/>
<comment type="similarity">
    <text evidence="1 6">Belongs to the methyltransferase superfamily. RsmH family.</text>
</comment>
<reference evidence="7" key="1">
    <citation type="journal article" date="2012" name="Science">
        <title>Fermentation, hydrogen, and sulfur metabolism in multiple uncultivated bacterial phyla.</title>
        <authorList>
            <person name="Wrighton K.C."/>
            <person name="Thomas B.C."/>
            <person name="Sharon I."/>
            <person name="Miller C.S."/>
            <person name="Castelle C.J."/>
            <person name="VerBerkmoes N.C."/>
            <person name="Wilkins M.J."/>
            <person name="Hettich R.L."/>
            <person name="Lipton M.S."/>
            <person name="Williams K.H."/>
            <person name="Long P.E."/>
            <person name="Banfield J.F."/>
        </authorList>
    </citation>
    <scope>NUCLEOTIDE SEQUENCE [LARGE SCALE GENOMIC DNA]</scope>
</reference>
<evidence type="ECO:0000256" key="6">
    <source>
        <dbReference type="HAMAP-Rule" id="MF_01007"/>
    </source>
</evidence>
<evidence type="ECO:0000256" key="4">
    <source>
        <dbReference type="ARBA" id="ARBA00022679"/>
    </source>
</evidence>
<gene>
    <name evidence="7" type="primary">mraW</name>
    <name evidence="6" type="synonym">rsmH</name>
    <name evidence="7" type="ORF">ACD_2C00079G0016</name>
</gene>
<comment type="catalytic activity">
    <reaction evidence="6">
        <text>cytidine(1402) in 16S rRNA + S-adenosyl-L-methionine = N(4)-methylcytidine(1402) in 16S rRNA + S-adenosyl-L-homocysteine + H(+)</text>
        <dbReference type="Rhea" id="RHEA:42928"/>
        <dbReference type="Rhea" id="RHEA-COMP:10286"/>
        <dbReference type="Rhea" id="RHEA-COMP:10287"/>
        <dbReference type="ChEBI" id="CHEBI:15378"/>
        <dbReference type="ChEBI" id="CHEBI:57856"/>
        <dbReference type="ChEBI" id="CHEBI:59789"/>
        <dbReference type="ChEBI" id="CHEBI:74506"/>
        <dbReference type="ChEBI" id="CHEBI:82748"/>
        <dbReference type="EC" id="2.1.1.199"/>
    </reaction>
</comment>
<dbReference type="GO" id="GO:0071424">
    <property type="term" value="F:rRNA (cytosine-N4-)-methyltransferase activity"/>
    <property type="evidence" value="ECO:0007669"/>
    <property type="project" value="UniProtKB-UniRule"/>
</dbReference>
<dbReference type="PANTHER" id="PTHR11265:SF0">
    <property type="entry name" value="12S RRNA N4-METHYLCYTIDINE METHYLTRANSFERASE"/>
    <property type="match status" value="1"/>
</dbReference>
<dbReference type="Gene3D" id="1.10.150.170">
    <property type="entry name" value="Putative methyltransferase TM0872, insert domain"/>
    <property type="match status" value="1"/>
</dbReference>
<protein>
    <recommendedName>
        <fullName evidence="6">Ribosomal RNA small subunit methyltransferase H</fullName>
        <ecNumber evidence="6">2.1.1.199</ecNumber>
    </recommendedName>
    <alternativeName>
        <fullName evidence="6">16S rRNA m(4)C1402 methyltransferase</fullName>
    </alternativeName>
    <alternativeName>
        <fullName evidence="6">rRNA (cytosine-N(4)-)-methyltransferase RsmH</fullName>
    </alternativeName>
</protein>
<evidence type="ECO:0000256" key="2">
    <source>
        <dbReference type="ARBA" id="ARBA00022552"/>
    </source>
</evidence>
<dbReference type="InterPro" id="IPR023397">
    <property type="entry name" value="SAM-dep_MeTrfase_MraW_recog"/>
</dbReference>
<dbReference type="EMBL" id="AMFJ01000079">
    <property type="protein sequence ID" value="EKE29899.1"/>
    <property type="molecule type" value="Genomic_DNA"/>
</dbReference>
<sequence>MTILATQNPWHIPVLFHEILEGISLHQDRQNIVVDATLWLWWHAIWILSKMNEGDIFIAFDADSDNLKSAQINIEAQIWSELKNKNIKIHYIHSNFRLLKENLLNVWVDKITNIYYDFGVNSVHYDNAEKWFSFRLSWPLDLRYDRTSWKSAKDVVNTYDEQELRKIFYSYWEEKKTPFIVEAILQARKIAPISTTDELADIIQKSSFDPKSKTRVFQALRIEVNDEFWSIRDSLKEAIEMLEVGWTMECITFHSLEDRIVKEIFAGFCEEEIDDFTGQTIKTWIAKKITKKPIIPTAEELERNPRSRSAKLRIIQKIRNI</sequence>